<organism evidence="1 2">
    <name type="scientific">Magnetovibrio blakemorei</name>
    <dbReference type="NCBI Taxonomy" id="28181"/>
    <lineage>
        <taxon>Bacteria</taxon>
        <taxon>Pseudomonadati</taxon>
        <taxon>Pseudomonadota</taxon>
        <taxon>Alphaproteobacteria</taxon>
        <taxon>Rhodospirillales</taxon>
        <taxon>Magnetovibrionaceae</taxon>
        <taxon>Magnetovibrio</taxon>
    </lineage>
</organism>
<evidence type="ECO:0000313" key="2">
    <source>
        <dbReference type="Proteomes" id="UP000095347"/>
    </source>
</evidence>
<gene>
    <name evidence="1" type="ORF">BEN30_05605</name>
</gene>
<name>A0A1E5QA80_9PROT</name>
<dbReference type="AlphaFoldDB" id="A0A1E5QA80"/>
<evidence type="ECO:0000313" key="1">
    <source>
        <dbReference type="EMBL" id="OEJ68689.1"/>
    </source>
</evidence>
<dbReference type="InterPro" id="IPR029058">
    <property type="entry name" value="AB_hydrolase_fold"/>
</dbReference>
<reference evidence="2" key="1">
    <citation type="submission" date="2016-07" db="EMBL/GenBank/DDBJ databases">
        <authorList>
            <person name="Florea S."/>
            <person name="Webb J.S."/>
            <person name="Jaromczyk J."/>
            <person name="Schardl C.L."/>
        </authorList>
    </citation>
    <scope>NUCLEOTIDE SEQUENCE [LARGE SCALE GENOMIC DNA]</scope>
    <source>
        <strain evidence="2">MV-1</strain>
    </source>
</reference>
<dbReference type="Proteomes" id="UP000095347">
    <property type="component" value="Unassembled WGS sequence"/>
</dbReference>
<dbReference type="EMBL" id="MCGG01000011">
    <property type="protein sequence ID" value="OEJ68689.1"/>
    <property type="molecule type" value="Genomic_DNA"/>
</dbReference>
<dbReference type="STRING" id="28181.BEN30_05605"/>
<keyword evidence="2" id="KW-1185">Reference proteome</keyword>
<accession>A0A1E5QA80</accession>
<protein>
    <recommendedName>
        <fullName evidence="3">Peptidase S9 prolyl oligopeptidase catalytic domain-containing protein</fullName>
    </recommendedName>
</protein>
<comment type="caution">
    <text evidence="1">The sequence shown here is derived from an EMBL/GenBank/DDBJ whole genome shotgun (WGS) entry which is preliminary data.</text>
</comment>
<dbReference type="SUPFAM" id="SSF53474">
    <property type="entry name" value="alpha/beta-Hydrolases"/>
    <property type="match status" value="1"/>
</dbReference>
<sequence>MGIGVFKDIFALSFALLLLTGCAMSLPKGPEGGCANEDFVTAVSAGKECLALKTTAGNSDYLVLYLHGDNIYKRPADRDFNKLMAKNSVGLNQAHKIAIARPGHNLTNGLASTGDSCTKTICVLQKNVDSIAIAINRLIQHYKPKHTTVIARSGGAGIIATILGKHPDVEINSALLLAGPYNQNQWLDTTYPDNKRQWLDPVYGVNNRSADEFIAGIRNDVAIYLVTGRNDTNVKTIVAQTYYDKLIKKGKNVVVIETDSTHFGFEEDDNFVKIVDQVSQGKSVLK</sequence>
<dbReference type="PROSITE" id="PS51257">
    <property type="entry name" value="PROKAR_LIPOPROTEIN"/>
    <property type="match status" value="1"/>
</dbReference>
<dbReference type="Gene3D" id="3.40.50.1820">
    <property type="entry name" value="alpha/beta hydrolase"/>
    <property type="match status" value="1"/>
</dbReference>
<proteinExistence type="predicted"/>
<evidence type="ECO:0008006" key="3">
    <source>
        <dbReference type="Google" id="ProtNLM"/>
    </source>
</evidence>